<dbReference type="PANTHER" id="PTHR23140:SF0">
    <property type="entry name" value="U2 SNRNP-ASSOCIATED SURP MOTIF-CONTAINING PROTEIN"/>
    <property type="match status" value="1"/>
</dbReference>
<evidence type="ECO:0008006" key="9">
    <source>
        <dbReference type="Google" id="ProtNLM"/>
    </source>
</evidence>
<evidence type="ECO:0000313" key="7">
    <source>
        <dbReference type="EMBL" id="KAI9249720.1"/>
    </source>
</evidence>
<evidence type="ECO:0000259" key="5">
    <source>
        <dbReference type="PROSITE" id="PS50128"/>
    </source>
</evidence>
<dbReference type="InterPro" id="IPR008942">
    <property type="entry name" value="ENTH_VHS"/>
</dbReference>
<dbReference type="Gene3D" id="1.10.10.790">
    <property type="entry name" value="Surp module"/>
    <property type="match status" value="1"/>
</dbReference>
<keyword evidence="1 2" id="KW-0694">RNA-binding</keyword>
<dbReference type="PROSITE" id="PS51391">
    <property type="entry name" value="CID"/>
    <property type="match status" value="1"/>
</dbReference>
<accession>A0AAD5P9L3</accession>
<dbReference type="GO" id="GO:0003723">
    <property type="term" value="F:RNA binding"/>
    <property type="evidence" value="ECO:0007669"/>
    <property type="project" value="UniProtKB-UniRule"/>
</dbReference>
<feature type="compositionally biased region" description="Low complexity" evidence="3">
    <location>
        <begin position="139"/>
        <end position="151"/>
    </location>
</feature>
<feature type="region of interest" description="Disordered" evidence="3">
    <location>
        <begin position="655"/>
        <end position="786"/>
    </location>
</feature>
<feature type="region of interest" description="Disordered" evidence="3">
    <location>
        <begin position="218"/>
        <end position="243"/>
    </location>
</feature>
<dbReference type="InterPro" id="IPR006569">
    <property type="entry name" value="CID_dom"/>
</dbReference>
<feature type="compositionally biased region" description="Acidic residues" evidence="3">
    <location>
        <begin position="184"/>
        <end position="193"/>
    </location>
</feature>
<feature type="compositionally biased region" description="Low complexity" evidence="3">
    <location>
        <begin position="114"/>
        <end position="124"/>
    </location>
</feature>
<dbReference type="Gene3D" id="1.25.40.90">
    <property type="match status" value="1"/>
</dbReference>
<evidence type="ECO:0000259" key="6">
    <source>
        <dbReference type="PROSITE" id="PS51391"/>
    </source>
</evidence>
<dbReference type="SUPFAM" id="SSF54928">
    <property type="entry name" value="RNA-binding domain, RBD"/>
    <property type="match status" value="1"/>
</dbReference>
<feature type="compositionally biased region" description="Basic and acidic residues" evidence="3">
    <location>
        <begin position="50"/>
        <end position="62"/>
    </location>
</feature>
<dbReference type="SUPFAM" id="SSF109905">
    <property type="entry name" value="Surp module (SWAP domain)"/>
    <property type="match status" value="1"/>
</dbReference>
<reference evidence="7" key="2">
    <citation type="submission" date="2023-02" db="EMBL/GenBank/DDBJ databases">
        <authorList>
            <consortium name="DOE Joint Genome Institute"/>
            <person name="Mondo S.J."/>
            <person name="Chang Y."/>
            <person name="Wang Y."/>
            <person name="Ahrendt S."/>
            <person name="Andreopoulos W."/>
            <person name="Barry K."/>
            <person name="Beard J."/>
            <person name="Benny G.L."/>
            <person name="Blankenship S."/>
            <person name="Bonito G."/>
            <person name="Cuomo C."/>
            <person name="Desiro A."/>
            <person name="Gervers K.A."/>
            <person name="Hundley H."/>
            <person name="Kuo A."/>
            <person name="LaButti K."/>
            <person name="Lang B.F."/>
            <person name="Lipzen A."/>
            <person name="O'Donnell K."/>
            <person name="Pangilinan J."/>
            <person name="Reynolds N."/>
            <person name="Sandor L."/>
            <person name="Smith M.W."/>
            <person name="Tsang A."/>
            <person name="Grigoriev I.V."/>
            <person name="Stajich J.E."/>
            <person name="Spatafora J.W."/>
        </authorList>
    </citation>
    <scope>NUCLEOTIDE SEQUENCE</scope>
    <source>
        <strain evidence="7">RSA 2281</strain>
    </source>
</reference>
<dbReference type="InterPro" id="IPR035979">
    <property type="entry name" value="RBD_domain_sf"/>
</dbReference>
<feature type="compositionally biased region" description="Low complexity" evidence="3">
    <location>
        <begin position="663"/>
        <end position="674"/>
    </location>
</feature>
<dbReference type="InterPro" id="IPR051485">
    <property type="entry name" value="SR-CTD_assoc_factor"/>
</dbReference>
<proteinExistence type="predicted"/>
<feature type="domain" description="CID" evidence="6">
    <location>
        <begin position="513"/>
        <end position="658"/>
    </location>
</feature>
<dbReference type="PROSITE" id="PS50102">
    <property type="entry name" value="RRM"/>
    <property type="match status" value="1"/>
</dbReference>
<dbReference type="SMART" id="SM00648">
    <property type="entry name" value="SWAP"/>
    <property type="match status" value="1"/>
</dbReference>
<organism evidence="7 8">
    <name type="scientific">Phascolomyces articulosus</name>
    <dbReference type="NCBI Taxonomy" id="60185"/>
    <lineage>
        <taxon>Eukaryota</taxon>
        <taxon>Fungi</taxon>
        <taxon>Fungi incertae sedis</taxon>
        <taxon>Mucoromycota</taxon>
        <taxon>Mucoromycotina</taxon>
        <taxon>Mucoromycetes</taxon>
        <taxon>Mucorales</taxon>
        <taxon>Lichtheimiaceae</taxon>
        <taxon>Phascolomyces</taxon>
    </lineage>
</organism>
<feature type="compositionally biased region" description="Acidic residues" evidence="3">
    <location>
        <begin position="710"/>
        <end position="777"/>
    </location>
</feature>
<dbReference type="InterPro" id="IPR000504">
    <property type="entry name" value="RRM_dom"/>
</dbReference>
<dbReference type="InterPro" id="IPR000061">
    <property type="entry name" value="Surp"/>
</dbReference>
<dbReference type="Proteomes" id="UP001209540">
    <property type="component" value="Unassembled WGS sequence"/>
</dbReference>
<evidence type="ECO:0000313" key="8">
    <source>
        <dbReference type="Proteomes" id="UP001209540"/>
    </source>
</evidence>
<dbReference type="AlphaFoldDB" id="A0AAD5P9L3"/>
<dbReference type="Pfam" id="PF01805">
    <property type="entry name" value="Surp"/>
    <property type="match status" value="1"/>
</dbReference>
<dbReference type="Pfam" id="PF00076">
    <property type="entry name" value="RRM_1"/>
    <property type="match status" value="1"/>
</dbReference>
<sequence>MSNDEQRRRYSEDREESQSPEPPPIKIKPIAATKLQAFSVGTHKKTPYQKHKEENELKKKKETEEAAKVYAEFVASFEDPHDYKHGTKSSFVKSKTMIPRESENDRSPLPPPTTSSSSSSFISTQHHDLPVTSSPIQVSMKPKPSSYKPMPFIKAGEPSKPKPTMTLASRAKQQQNQHQQRQQEDEDEEEDVDVLARKEARARKKRNLDTFLEEIKKEQEDREDRLKGKQIRTGRSGGSSEPVSSVTLRAAFEENAGSHDTGDPGTTNLYVGNINPTVDEMMICHEFAKFGPIASVKIMWPRTQEEHDRNRNCGFVSFMERSDAEQALKNLDGKSFHRYVMKVGWGKAVPLPPKPIFVLDDGTKPVQTGLPFNAQLIESKHGGLSKSRAQVTVTKPTNIQHVKIIHRMVERVLKHGPEFEAIIMKREESNPQFTFLFDHMSEEHVYYRWKLYSMLQGDTKSDWRTEPFQMFESGAWWLPPEVPFDDEGMMDVLLDSEDEDKERGREHLPRGVLGKIARQRFEGMLRQITFQRGSIARAMAFAIDHADAADEVIEIIIKALIISETPIATKLARLYLVSDILHNSGVHVANAWKYRMSFESKLTPVFEHLNEIYCSISARLKAEQVRRHVSNVLSAWETWMVFPQHHIDHLRSTFMKKSDSESRSQSPESNTSPSVTVATQGNKNEDVDGEPMNDDNSKDRIPSTAVHNEDDVDGEPLDDNVDGEPLDDNLDGEPLDDNLDGEPLDDNLDGEPMDDEDINGEPMSDVDGEPLDQEEDKPVDMNDMFA</sequence>
<dbReference type="GO" id="GO:0005634">
    <property type="term" value="C:nucleus"/>
    <property type="evidence" value="ECO:0007669"/>
    <property type="project" value="TreeGrafter"/>
</dbReference>
<feature type="compositionally biased region" description="Basic and acidic residues" evidence="3">
    <location>
        <begin position="1"/>
        <end position="12"/>
    </location>
</feature>
<name>A0AAD5P9L3_9FUNG</name>
<dbReference type="GO" id="GO:0006396">
    <property type="term" value="P:RNA processing"/>
    <property type="evidence" value="ECO:0007669"/>
    <property type="project" value="InterPro"/>
</dbReference>
<gene>
    <name evidence="7" type="ORF">BDA99DRAFT_488123</name>
</gene>
<evidence type="ECO:0000259" key="4">
    <source>
        <dbReference type="PROSITE" id="PS50102"/>
    </source>
</evidence>
<dbReference type="CDD" id="cd12223">
    <property type="entry name" value="RRM_SR140"/>
    <property type="match status" value="1"/>
</dbReference>
<dbReference type="PANTHER" id="PTHR23140">
    <property type="entry name" value="RNA PROCESSING PROTEIN LD23810P"/>
    <property type="match status" value="1"/>
</dbReference>
<protein>
    <recommendedName>
        <fullName evidence="9">U2 snRNP-associated SURP motif-containing protein</fullName>
    </recommendedName>
</protein>
<evidence type="ECO:0000256" key="1">
    <source>
        <dbReference type="ARBA" id="ARBA00022884"/>
    </source>
</evidence>
<reference evidence="7" key="1">
    <citation type="journal article" date="2022" name="IScience">
        <title>Evolution of zygomycete secretomes and the origins of terrestrial fungal ecologies.</title>
        <authorList>
            <person name="Chang Y."/>
            <person name="Wang Y."/>
            <person name="Mondo S."/>
            <person name="Ahrendt S."/>
            <person name="Andreopoulos W."/>
            <person name="Barry K."/>
            <person name="Beard J."/>
            <person name="Benny G.L."/>
            <person name="Blankenship S."/>
            <person name="Bonito G."/>
            <person name="Cuomo C."/>
            <person name="Desiro A."/>
            <person name="Gervers K.A."/>
            <person name="Hundley H."/>
            <person name="Kuo A."/>
            <person name="LaButti K."/>
            <person name="Lang B.F."/>
            <person name="Lipzen A."/>
            <person name="O'Donnell K."/>
            <person name="Pangilinan J."/>
            <person name="Reynolds N."/>
            <person name="Sandor L."/>
            <person name="Smith M.E."/>
            <person name="Tsang A."/>
            <person name="Grigoriev I.V."/>
            <person name="Stajich J.E."/>
            <person name="Spatafora J.W."/>
        </authorList>
    </citation>
    <scope>NUCLEOTIDE SEQUENCE</scope>
    <source>
        <strain evidence="7">RSA 2281</strain>
    </source>
</reference>
<dbReference type="InterPro" id="IPR035967">
    <property type="entry name" value="SWAP/Surp_sf"/>
</dbReference>
<evidence type="ECO:0000256" key="3">
    <source>
        <dbReference type="SAM" id="MobiDB-lite"/>
    </source>
</evidence>
<comment type="caution">
    <text evidence="7">The sequence shown here is derived from an EMBL/GenBank/DDBJ whole genome shotgun (WGS) entry which is preliminary data.</text>
</comment>
<dbReference type="SUPFAM" id="SSF48464">
    <property type="entry name" value="ENTH/VHS domain"/>
    <property type="match status" value="1"/>
</dbReference>
<dbReference type="InterPro" id="IPR012677">
    <property type="entry name" value="Nucleotide-bd_a/b_plait_sf"/>
</dbReference>
<feature type="region of interest" description="Disordered" evidence="3">
    <location>
        <begin position="1"/>
        <end position="62"/>
    </location>
</feature>
<dbReference type="PROSITE" id="PS50128">
    <property type="entry name" value="SURP"/>
    <property type="match status" value="1"/>
</dbReference>
<feature type="domain" description="SURP motif" evidence="5">
    <location>
        <begin position="404"/>
        <end position="447"/>
    </location>
</feature>
<dbReference type="SMART" id="SM00360">
    <property type="entry name" value="RRM"/>
    <property type="match status" value="1"/>
</dbReference>
<feature type="compositionally biased region" description="Basic and acidic residues" evidence="3">
    <location>
        <begin position="218"/>
        <end position="227"/>
    </location>
</feature>
<keyword evidence="8" id="KW-1185">Reference proteome</keyword>
<feature type="domain" description="RRM" evidence="4">
    <location>
        <begin position="267"/>
        <end position="348"/>
    </location>
</feature>
<dbReference type="SMART" id="SM00582">
    <property type="entry name" value="RPR"/>
    <property type="match status" value="1"/>
</dbReference>
<dbReference type="InterPro" id="IPR035009">
    <property type="entry name" value="SR140_RRM"/>
</dbReference>
<dbReference type="Pfam" id="PF04818">
    <property type="entry name" value="CID"/>
    <property type="match status" value="1"/>
</dbReference>
<dbReference type="Gene3D" id="3.30.70.330">
    <property type="match status" value="1"/>
</dbReference>
<feature type="region of interest" description="Disordered" evidence="3">
    <location>
        <begin position="78"/>
        <end position="193"/>
    </location>
</feature>
<dbReference type="EMBL" id="JAIXMP010000034">
    <property type="protein sequence ID" value="KAI9249720.1"/>
    <property type="molecule type" value="Genomic_DNA"/>
</dbReference>
<evidence type="ECO:0000256" key="2">
    <source>
        <dbReference type="PROSITE-ProRule" id="PRU00176"/>
    </source>
</evidence>